<evidence type="ECO:0000256" key="1">
    <source>
        <dbReference type="ARBA" id="ARBA00022833"/>
    </source>
</evidence>
<dbReference type="RefSeq" id="WP_044887166.1">
    <property type="nucleotide sequence ID" value="NZ_JYFN01000045.1"/>
</dbReference>
<gene>
    <name evidence="3" type="ORF">FF36_04645</name>
</gene>
<dbReference type="Proteomes" id="UP000032545">
    <property type="component" value="Unassembled WGS sequence"/>
</dbReference>
<sequence>MHEDTPEAGRPFTDDGTPEPVWRAWQPGWSELDLTPAPPAVVVVAPHPDDEVLGVGGLLVRLHGLGAAITVVAVTDGDASHPGSPTLAPAELARRRIAEQHAALTALGLAQVPVHRIGLGDGRVAGHEAALADQVEPLLTPGCWVLTTYTGDRHPDHEATGRAAMLAAERAGARLLEYPVWTWHWAVPDDPRVPWARARTVPLPIPVQEAKRRAVDCYTTQIAPLSDDPADSTVLGAQVLARLLRPYETLFV</sequence>
<protein>
    <submittedName>
        <fullName evidence="3">Putative LmbE-like protein</fullName>
    </submittedName>
</protein>
<dbReference type="GO" id="GO:0016811">
    <property type="term" value="F:hydrolase activity, acting on carbon-nitrogen (but not peptide) bonds, in linear amides"/>
    <property type="evidence" value="ECO:0007669"/>
    <property type="project" value="TreeGrafter"/>
</dbReference>
<proteinExistence type="predicted"/>
<evidence type="ECO:0000256" key="2">
    <source>
        <dbReference type="SAM" id="MobiDB-lite"/>
    </source>
</evidence>
<name>A0A0D8BAB2_9ACTN</name>
<accession>A0A0D8BAB2</accession>
<dbReference type="PANTHER" id="PTHR12993:SF29">
    <property type="entry name" value="BLR3841 PROTEIN"/>
    <property type="match status" value="1"/>
</dbReference>
<feature type="region of interest" description="Disordered" evidence="2">
    <location>
        <begin position="1"/>
        <end position="21"/>
    </location>
</feature>
<dbReference type="InterPro" id="IPR003737">
    <property type="entry name" value="GlcNAc_PI_deacetylase-related"/>
</dbReference>
<comment type="caution">
    <text evidence="3">The sequence shown here is derived from an EMBL/GenBank/DDBJ whole genome shotgun (WGS) entry which is preliminary data.</text>
</comment>
<keyword evidence="4" id="KW-1185">Reference proteome</keyword>
<reference evidence="4" key="1">
    <citation type="submission" date="2015-02" db="EMBL/GenBank/DDBJ databases">
        <title>Draft Genome of Frankia sp. CpI1-S.</title>
        <authorList>
            <person name="Oshone R.T."/>
            <person name="Ngom M."/>
            <person name="Ghodhbane-Gtari F."/>
            <person name="Gtari M."/>
            <person name="Morris K."/>
            <person name="Thomas K."/>
            <person name="Sen A."/>
            <person name="Tisa L.S."/>
        </authorList>
    </citation>
    <scope>NUCLEOTIDE SEQUENCE [LARGE SCALE GENOMIC DNA]</scope>
    <source>
        <strain evidence="4">CpI1-S</strain>
    </source>
</reference>
<evidence type="ECO:0000313" key="3">
    <source>
        <dbReference type="EMBL" id="KJE21050.1"/>
    </source>
</evidence>
<organism evidence="3 4">
    <name type="scientific">Frankia torreyi</name>
    <dbReference type="NCBI Taxonomy" id="1856"/>
    <lineage>
        <taxon>Bacteria</taxon>
        <taxon>Bacillati</taxon>
        <taxon>Actinomycetota</taxon>
        <taxon>Actinomycetes</taxon>
        <taxon>Frankiales</taxon>
        <taxon>Frankiaceae</taxon>
        <taxon>Frankia</taxon>
    </lineage>
</organism>
<keyword evidence="1" id="KW-0862">Zinc</keyword>
<evidence type="ECO:0000313" key="4">
    <source>
        <dbReference type="Proteomes" id="UP000032545"/>
    </source>
</evidence>
<dbReference type="EMBL" id="JYFN01000045">
    <property type="protein sequence ID" value="KJE21050.1"/>
    <property type="molecule type" value="Genomic_DNA"/>
</dbReference>
<dbReference type="Gene3D" id="3.40.50.10320">
    <property type="entry name" value="LmbE-like"/>
    <property type="match status" value="1"/>
</dbReference>
<dbReference type="PANTHER" id="PTHR12993">
    <property type="entry name" value="N-ACETYLGLUCOSAMINYL-PHOSPHATIDYLINOSITOL DE-N-ACETYLASE-RELATED"/>
    <property type="match status" value="1"/>
</dbReference>
<dbReference type="Pfam" id="PF02585">
    <property type="entry name" value="PIG-L"/>
    <property type="match status" value="1"/>
</dbReference>
<reference evidence="3 4" key="2">
    <citation type="journal article" date="2016" name="Genome Announc.">
        <title>Permanent Draft Genome Sequences for Two Variants of Frankia sp. Strain CpI1, the First Frankia Strain Isolated from Root Nodules of Comptonia peregrina.</title>
        <authorList>
            <person name="Oshone R."/>
            <person name="Hurst S.G.IV."/>
            <person name="Abebe-Akele F."/>
            <person name="Simpson S."/>
            <person name="Morris K."/>
            <person name="Thomas W.K."/>
            <person name="Tisa L.S."/>
        </authorList>
    </citation>
    <scope>NUCLEOTIDE SEQUENCE [LARGE SCALE GENOMIC DNA]</scope>
    <source>
        <strain evidence="4">CpI1-S</strain>
    </source>
</reference>
<dbReference type="SUPFAM" id="SSF102588">
    <property type="entry name" value="LmbE-like"/>
    <property type="match status" value="1"/>
</dbReference>
<dbReference type="InterPro" id="IPR024078">
    <property type="entry name" value="LmbE-like_dom_sf"/>
</dbReference>
<dbReference type="AlphaFoldDB" id="A0A0D8BAB2"/>
<dbReference type="OrthoDB" id="116799at2"/>
<dbReference type="GO" id="GO:0016137">
    <property type="term" value="P:glycoside metabolic process"/>
    <property type="evidence" value="ECO:0007669"/>
    <property type="project" value="UniProtKB-ARBA"/>
</dbReference>
<dbReference type="PATRIC" id="fig|1502723.3.peg.4600"/>